<evidence type="ECO:0000313" key="3">
    <source>
        <dbReference type="Proteomes" id="UP001595867"/>
    </source>
</evidence>
<dbReference type="EMBL" id="JBHSBL010000024">
    <property type="protein sequence ID" value="MFC4070626.1"/>
    <property type="molecule type" value="Genomic_DNA"/>
</dbReference>
<reference evidence="3" key="1">
    <citation type="journal article" date="2019" name="Int. J. Syst. Evol. Microbiol.">
        <title>The Global Catalogue of Microorganisms (GCM) 10K type strain sequencing project: providing services to taxonomists for standard genome sequencing and annotation.</title>
        <authorList>
            <consortium name="The Broad Institute Genomics Platform"/>
            <consortium name="The Broad Institute Genome Sequencing Center for Infectious Disease"/>
            <person name="Wu L."/>
            <person name="Ma J."/>
        </authorList>
    </citation>
    <scope>NUCLEOTIDE SEQUENCE [LARGE SCALE GENOMIC DNA]</scope>
    <source>
        <strain evidence="3">TBRC 5832</strain>
    </source>
</reference>
<dbReference type="RefSeq" id="WP_378071498.1">
    <property type="nucleotide sequence ID" value="NZ_JBHSBL010000024.1"/>
</dbReference>
<proteinExistence type="predicted"/>
<protein>
    <recommendedName>
        <fullName evidence="4">FXSXX-COOH protein</fullName>
    </recommendedName>
</protein>
<evidence type="ECO:0000256" key="1">
    <source>
        <dbReference type="SAM" id="MobiDB-lite"/>
    </source>
</evidence>
<dbReference type="Proteomes" id="UP001595867">
    <property type="component" value="Unassembled WGS sequence"/>
</dbReference>
<organism evidence="2 3">
    <name type="scientific">Actinoplanes subglobosus</name>
    <dbReference type="NCBI Taxonomy" id="1547892"/>
    <lineage>
        <taxon>Bacteria</taxon>
        <taxon>Bacillati</taxon>
        <taxon>Actinomycetota</taxon>
        <taxon>Actinomycetes</taxon>
        <taxon>Micromonosporales</taxon>
        <taxon>Micromonosporaceae</taxon>
        <taxon>Actinoplanes</taxon>
    </lineage>
</organism>
<sequence length="48" mass="4970">MTTTVPLDRGAAAGVTAIVNRIMRSAAPADRVAARERPSDVSAFQSAI</sequence>
<name>A0ABV8J3B8_9ACTN</name>
<comment type="caution">
    <text evidence="2">The sequence shown here is derived from an EMBL/GenBank/DDBJ whole genome shotgun (WGS) entry which is preliminary data.</text>
</comment>
<accession>A0ABV8J3B8</accession>
<evidence type="ECO:0000313" key="2">
    <source>
        <dbReference type="EMBL" id="MFC4070626.1"/>
    </source>
</evidence>
<keyword evidence="3" id="KW-1185">Reference proteome</keyword>
<evidence type="ECO:0008006" key="4">
    <source>
        <dbReference type="Google" id="ProtNLM"/>
    </source>
</evidence>
<gene>
    <name evidence="2" type="ORF">ACFO0C_37315</name>
</gene>
<feature type="region of interest" description="Disordered" evidence="1">
    <location>
        <begin position="28"/>
        <end position="48"/>
    </location>
</feature>